<dbReference type="Pfam" id="PF18911">
    <property type="entry name" value="PKD_4"/>
    <property type="match status" value="3"/>
</dbReference>
<dbReference type="RefSeq" id="WP_241936188.1">
    <property type="nucleotide sequence ID" value="NZ_JALBGC010000003.1"/>
</dbReference>
<dbReference type="Gene3D" id="2.60.40.10">
    <property type="entry name" value="Immunoglobulins"/>
    <property type="match status" value="3"/>
</dbReference>
<dbReference type="InterPro" id="IPR013783">
    <property type="entry name" value="Ig-like_fold"/>
</dbReference>
<dbReference type="SMART" id="SM00089">
    <property type="entry name" value="PKD"/>
    <property type="match status" value="3"/>
</dbReference>
<dbReference type="InterPro" id="IPR035986">
    <property type="entry name" value="PKD_dom_sf"/>
</dbReference>
<evidence type="ECO:0000259" key="1">
    <source>
        <dbReference type="PROSITE" id="PS50093"/>
    </source>
</evidence>
<dbReference type="PANTHER" id="PTHR36842:SF1">
    <property type="entry name" value="PROTEIN TOLB"/>
    <property type="match status" value="1"/>
</dbReference>
<reference evidence="2" key="1">
    <citation type="submission" date="2022-03" db="EMBL/GenBank/DDBJ databases">
        <title>Bacterial whole genome sequence for Hymenobacter sp. DH14.</title>
        <authorList>
            <person name="Le V."/>
        </authorList>
    </citation>
    <scope>NUCLEOTIDE SEQUENCE</scope>
    <source>
        <strain evidence="2">DH14</strain>
    </source>
</reference>
<organism evidence="2 3">
    <name type="scientific">Hymenobacter cyanobacteriorum</name>
    <dbReference type="NCBI Taxonomy" id="2926463"/>
    <lineage>
        <taxon>Bacteria</taxon>
        <taxon>Pseudomonadati</taxon>
        <taxon>Bacteroidota</taxon>
        <taxon>Cytophagia</taxon>
        <taxon>Cytophagales</taxon>
        <taxon>Hymenobacteraceae</taxon>
        <taxon>Hymenobacter</taxon>
    </lineage>
</organism>
<accession>A0A9X2AHT5</accession>
<keyword evidence="3" id="KW-1185">Reference proteome</keyword>
<dbReference type="InterPro" id="IPR045474">
    <property type="entry name" value="GEVED"/>
</dbReference>
<dbReference type="InterPro" id="IPR000601">
    <property type="entry name" value="PKD_dom"/>
</dbReference>
<comment type="caution">
    <text evidence="2">The sequence shown here is derived from an EMBL/GenBank/DDBJ whole genome shotgun (WGS) entry which is preliminary data.</text>
</comment>
<evidence type="ECO:0000313" key="2">
    <source>
        <dbReference type="EMBL" id="MCI1187915.1"/>
    </source>
</evidence>
<gene>
    <name evidence="2" type="ORF">MON38_10830</name>
</gene>
<dbReference type="Pfam" id="PF20009">
    <property type="entry name" value="GEVED"/>
    <property type="match status" value="4"/>
</dbReference>
<protein>
    <submittedName>
        <fullName evidence="2">PKD domain-containing protein</fullName>
    </submittedName>
</protein>
<dbReference type="PANTHER" id="PTHR36842">
    <property type="entry name" value="PROTEIN TOLB HOMOLOG"/>
    <property type="match status" value="1"/>
</dbReference>
<dbReference type="AlphaFoldDB" id="A0A9X2AHT5"/>
<evidence type="ECO:0000313" key="3">
    <source>
        <dbReference type="Proteomes" id="UP001139193"/>
    </source>
</evidence>
<feature type="domain" description="PKD" evidence="1">
    <location>
        <begin position="419"/>
        <end position="480"/>
    </location>
</feature>
<dbReference type="Proteomes" id="UP001139193">
    <property type="component" value="Unassembled WGS sequence"/>
</dbReference>
<dbReference type="SUPFAM" id="SSF49299">
    <property type="entry name" value="PKD domain"/>
    <property type="match status" value="3"/>
</dbReference>
<dbReference type="EMBL" id="JALBGC010000003">
    <property type="protein sequence ID" value="MCI1187915.1"/>
    <property type="molecule type" value="Genomic_DNA"/>
</dbReference>
<dbReference type="FunFam" id="2.60.40.10:FF:000270">
    <property type="entry name" value="Cell surface protein"/>
    <property type="match status" value="1"/>
</dbReference>
<dbReference type="NCBIfam" id="TIGR04183">
    <property type="entry name" value="Por_Secre_tail"/>
    <property type="match status" value="1"/>
</dbReference>
<feature type="domain" description="PKD" evidence="1">
    <location>
        <begin position="643"/>
        <end position="726"/>
    </location>
</feature>
<sequence length="980" mass="104013">MLGLLLSSGSPVKGQCPVAACTPGNAPASSAAFGMGIFRVQLAGLDTTTAGGTDGYGNYVCRSGAVLQRGATYTLNVRTNPYTDETVRAWLDYDDDGQFATNELILASTARQHAGTFTVPAAAVLGQPLRLRIAADYANAPVPGPCSTPQYSQTEDYRIVCSAGAPLRPTPRFAALDTVSCGGPVVFHDQSGNSPTTWRWSFGDGTASTQQHPQHTYAQPGTYSVRLRVCNAVGCDSLTKTGYVLVRADAPRPAPCQPATIAACCGFGITRVRLAGLDHASAAGTAGYEDFSCTYRATLRADYPALLQLTTGPNAHDVRVYLDLNDNGQFDLPTELLYQGAGVQSPVVQLLVPAATGVVYNRPLRLRLWADAAGATASPTACTPLQQGQAEDYAVVLLPNTAAPVAGIGVTYTQFCPSLRTVFSNTTVGGATSYSWTFGDGTSPSTAVVPPPHVYTQPGPYEIRLVARNAYGTDTARYQVVATTCGAYCTAAGAGGSADAAAYFTRVQLANLDNVDTRSPGVGYRDFTARYAELQQSRNFTLRAESPPWSFGGLGPWVVVTAAIDYNQDGAFSANEQLGSVNTYSPYLLPFHVPLSARPGATRLRIQIRASSLPTGNAVYCTPPSWNTSTEDYTVVITAANVAPQAGFRSNLTTSCSGTVQFQDTSSAAPNSWYWTFGDGTSSTQQHPLHTYAQPGTYSVALRVTNQTGAATVARASYITIASLNQAPVPTTCLPITGPNAALYFSPVSTLELGPWIYNNPGLRDGYRDETCAAAPIAWDAGRTVPVTFRQPSQFQNVSSPRLCRLWLDANDDGMLDDSEKILQYTISGYVSVWNTTLTVPTGTIRNRPLRLRMTYFGYDGYSPYDTRACVRNEDYGQSRDFTVVVAGTATAVTGPPVAGKGWSLFPNPVLAHQLTVLTAPGTGQSYLLQLWDASGRLVATLPGTANSHGEASLTLPDLPAGLYLARIAGQAAGQRIEIR</sequence>
<dbReference type="InterPro" id="IPR022409">
    <property type="entry name" value="PKD/Chitinase_dom"/>
</dbReference>
<feature type="domain" description="PKD" evidence="1">
    <location>
        <begin position="168"/>
        <end position="246"/>
    </location>
</feature>
<dbReference type="InterPro" id="IPR026444">
    <property type="entry name" value="Secre_tail"/>
</dbReference>
<dbReference type="CDD" id="cd00146">
    <property type="entry name" value="PKD"/>
    <property type="match status" value="3"/>
</dbReference>
<proteinExistence type="predicted"/>
<name>A0A9X2AHT5_9BACT</name>
<dbReference type="PROSITE" id="PS50093">
    <property type="entry name" value="PKD"/>
    <property type="match status" value="3"/>
</dbReference>